<evidence type="ECO:0000313" key="1">
    <source>
        <dbReference type="EMBL" id="MBM7659138.1"/>
    </source>
</evidence>
<dbReference type="Gene3D" id="3.40.50.300">
    <property type="entry name" value="P-loop containing nucleotide triphosphate hydrolases"/>
    <property type="match status" value="1"/>
</dbReference>
<dbReference type="Proteomes" id="UP000823201">
    <property type="component" value="Unassembled WGS sequence"/>
</dbReference>
<proteinExistence type="predicted"/>
<dbReference type="RefSeq" id="WP_205007679.1">
    <property type="nucleotide sequence ID" value="NZ_CBCRXA010000036.1"/>
</dbReference>
<sequence>MYERNVMIDEQFVKITCDSPILWSYITDNFRPANDADPKKKAAIELDIAGDYGAPFSGFDVQVANLNHVVLFKRSDYLIMADPDFRKAVIKAYDRMALKHALLNFYSSYLIHHESGLLIHSSCVIDHGFAHMFAGQSGVGKSTAARLSSPRKLLSDEATLIKISAETGTITAYNSPFRSDIGAIDGGQHCELKSIQLLHQHTENKRTRVAKDTNLVQLLLPRTFYWPHTDKELSIIHELLNKIIERVPVYDLYFQKNNTFWQLIS</sequence>
<name>A0ABS2QBF4_9BACL</name>
<protein>
    <submittedName>
        <fullName evidence="1">Uncharacterized protein</fullName>
    </submittedName>
</protein>
<evidence type="ECO:0000313" key="2">
    <source>
        <dbReference type="Proteomes" id="UP000823201"/>
    </source>
</evidence>
<dbReference type="EMBL" id="JAFBEV010000037">
    <property type="protein sequence ID" value="MBM7659138.1"/>
    <property type="molecule type" value="Genomic_DNA"/>
</dbReference>
<accession>A0ABS2QBF4</accession>
<organism evidence="1 2">
    <name type="scientific">Sporolactobacillus spathodeae</name>
    <dbReference type="NCBI Taxonomy" id="1465502"/>
    <lineage>
        <taxon>Bacteria</taxon>
        <taxon>Bacillati</taxon>
        <taxon>Bacillota</taxon>
        <taxon>Bacilli</taxon>
        <taxon>Bacillales</taxon>
        <taxon>Sporolactobacillaceae</taxon>
        <taxon>Sporolactobacillus</taxon>
    </lineage>
</organism>
<comment type="caution">
    <text evidence="1">The sequence shown here is derived from an EMBL/GenBank/DDBJ whole genome shotgun (WGS) entry which is preliminary data.</text>
</comment>
<gene>
    <name evidence="1" type="ORF">JOC27_002643</name>
</gene>
<keyword evidence="2" id="KW-1185">Reference proteome</keyword>
<dbReference type="InterPro" id="IPR027417">
    <property type="entry name" value="P-loop_NTPase"/>
</dbReference>
<reference evidence="1 2" key="1">
    <citation type="submission" date="2021-01" db="EMBL/GenBank/DDBJ databases">
        <title>Genomic Encyclopedia of Type Strains, Phase IV (KMG-IV): sequencing the most valuable type-strain genomes for metagenomic binning, comparative biology and taxonomic classification.</title>
        <authorList>
            <person name="Goeker M."/>
        </authorList>
    </citation>
    <scope>NUCLEOTIDE SEQUENCE [LARGE SCALE GENOMIC DNA]</scope>
    <source>
        <strain evidence="1 2">DSM 100968</strain>
    </source>
</reference>